<reference evidence="2" key="1">
    <citation type="journal article" date="2014" name="Front. Microbiol.">
        <title>High frequency of phylogenetically diverse reductive dehalogenase-homologous genes in deep subseafloor sedimentary metagenomes.</title>
        <authorList>
            <person name="Kawai M."/>
            <person name="Futagami T."/>
            <person name="Toyoda A."/>
            <person name="Takaki Y."/>
            <person name="Nishi S."/>
            <person name="Hori S."/>
            <person name="Arai W."/>
            <person name="Tsubouchi T."/>
            <person name="Morono Y."/>
            <person name="Uchiyama I."/>
            <person name="Ito T."/>
            <person name="Fujiyama A."/>
            <person name="Inagaki F."/>
            <person name="Takami H."/>
        </authorList>
    </citation>
    <scope>NUCLEOTIDE SEQUENCE</scope>
    <source>
        <strain evidence="2">Expedition CK06-06</strain>
    </source>
</reference>
<gene>
    <name evidence="2" type="ORF">S01H1_85106</name>
</gene>
<comment type="caution">
    <text evidence="2">The sequence shown here is derived from an EMBL/GenBank/DDBJ whole genome shotgun (WGS) entry which is preliminary data.</text>
</comment>
<organism evidence="2">
    <name type="scientific">marine sediment metagenome</name>
    <dbReference type="NCBI Taxonomy" id="412755"/>
    <lineage>
        <taxon>unclassified sequences</taxon>
        <taxon>metagenomes</taxon>
        <taxon>ecological metagenomes</taxon>
    </lineage>
</organism>
<protein>
    <recommendedName>
        <fullName evidence="1">Alpha-N-acetylglucosaminidase tim-barrel domain-containing protein</fullName>
    </recommendedName>
</protein>
<dbReference type="PANTHER" id="PTHR12872">
    <property type="entry name" value="ALPHA-N-ACETYLGLUCOSAMINIDASE"/>
    <property type="match status" value="1"/>
</dbReference>
<feature type="non-terminal residue" evidence="2">
    <location>
        <position position="72"/>
    </location>
</feature>
<dbReference type="PANTHER" id="PTHR12872:SF1">
    <property type="entry name" value="ALPHA-N-ACETYLGLUCOSAMINIDASE"/>
    <property type="match status" value="1"/>
</dbReference>
<accession>X0YFG2</accession>
<dbReference type="AlphaFoldDB" id="X0YFG2"/>
<dbReference type="InterPro" id="IPR007781">
    <property type="entry name" value="NAGLU"/>
</dbReference>
<name>X0YFG2_9ZZZZ</name>
<dbReference type="InterPro" id="IPR024733">
    <property type="entry name" value="NAGLU_tim-barrel"/>
</dbReference>
<dbReference type="Gene3D" id="3.20.20.80">
    <property type="entry name" value="Glycosidases"/>
    <property type="match status" value="1"/>
</dbReference>
<feature type="domain" description="Alpha-N-acetylglucosaminidase tim-barrel" evidence="1">
    <location>
        <begin position="1"/>
        <end position="72"/>
    </location>
</feature>
<evidence type="ECO:0000259" key="1">
    <source>
        <dbReference type="Pfam" id="PF05089"/>
    </source>
</evidence>
<proteinExistence type="predicted"/>
<sequence length="72" mass="8222">MAWYDWSQWERLIDWMALNGINMPLSVTGQEAVWQAVCKRLGMSDGQIDEFLAGPPYLPFQWMGCLDGWGGP</sequence>
<evidence type="ECO:0000313" key="2">
    <source>
        <dbReference type="EMBL" id="GAG47398.1"/>
    </source>
</evidence>
<dbReference type="EMBL" id="BARS01058318">
    <property type="protein sequence ID" value="GAG47398.1"/>
    <property type="molecule type" value="Genomic_DNA"/>
</dbReference>
<dbReference type="Pfam" id="PF05089">
    <property type="entry name" value="NAGLU"/>
    <property type="match status" value="1"/>
</dbReference>